<gene>
    <name evidence="7" type="ORF">PPSIR1_39725</name>
</gene>
<feature type="domain" description="RNA polymerase sigma factor 70 region 4 type 2" evidence="6">
    <location>
        <begin position="95"/>
        <end position="146"/>
    </location>
</feature>
<dbReference type="PANTHER" id="PTHR43133:SF8">
    <property type="entry name" value="RNA POLYMERASE SIGMA FACTOR HI_1459-RELATED"/>
    <property type="match status" value="1"/>
</dbReference>
<evidence type="ECO:0000313" key="7">
    <source>
        <dbReference type="EMBL" id="EDM81454.1"/>
    </source>
</evidence>
<feature type="region of interest" description="Disordered" evidence="5">
    <location>
        <begin position="65"/>
        <end position="88"/>
    </location>
</feature>
<proteinExistence type="predicted"/>
<dbReference type="InterPro" id="IPR013249">
    <property type="entry name" value="RNA_pol_sigma70_r4_t2"/>
</dbReference>
<keyword evidence="3" id="KW-0238">DNA-binding</keyword>
<dbReference type="Pfam" id="PF08281">
    <property type="entry name" value="Sigma70_r4_2"/>
    <property type="match status" value="1"/>
</dbReference>
<evidence type="ECO:0000256" key="4">
    <source>
        <dbReference type="ARBA" id="ARBA00023163"/>
    </source>
</evidence>
<dbReference type="GO" id="GO:0006352">
    <property type="term" value="P:DNA-templated transcription initiation"/>
    <property type="evidence" value="ECO:0007669"/>
    <property type="project" value="InterPro"/>
</dbReference>
<keyword evidence="4" id="KW-0804">Transcription</keyword>
<evidence type="ECO:0000256" key="1">
    <source>
        <dbReference type="ARBA" id="ARBA00023015"/>
    </source>
</evidence>
<evidence type="ECO:0000256" key="3">
    <source>
        <dbReference type="ARBA" id="ARBA00023125"/>
    </source>
</evidence>
<evidence type="ECO:0000313" key="8">
    <source>
        <dbReference type="Proteomes" id="UP000005801"/>
    </source>
</evidence>
<evidence type="ECO:0000256" key="5">
    <source>
        <dbReference type="SAM" id="MobiDB-lite"/>
    </source>
</evidence>
<dbReference type="PANTHER" id="PTHR43133">
    <property type="entry name" value="RNA POLYMERASE ECF-TYPE SIGMA FACTO"/>
    <property type="match status" value="1"/>
</dbReference>
<reference evidence="7 8" key="1">
    <citation type="submission" date="2007-06" db="EMBL/GenBank/DDBJ databases">
        <authorList>
            <person name="Shimkets L."/>
            <person name="Ferriera S."/>
            <person name="Johnson J."/>
            <person name="Kravitz S."/>
            <person name="Beeson K."/>
            <person name="Sutton G."/>
            <person name="Rogers Y.-H."/>
            <person name="Friedman R."/>
            <person name="Frazier M."/>
            <person name="Venter J.C."/>
        </authorList>
    </citation>
    <scope>NUCLEOTIDE SEQUENCE [LARGE SCALE GENOMIC DNA]</scope>
    <source>
        <strain evidence="7 8">SIR-1</strain>
    </source>
</reference>
<sequence>MIDRYHAWALEYARKKGAGQDARDIAHDVLVALLENPPEDLHSGSLHALLGARLRFRVLDSQQGRREGARELSSKLRANETAPSDRARRRRAARQAVEALDQLCSTERRLLRMRYIDDMRAVDIAESTGQSAAAVRSALFRARASLRLLLGLGA</sequence>
<dbReference type="InterPro" id="IPR014284">
    <property type="entry name" value="RNA_pol_sigma-70_dom"/>
</dbReference>
<evidence type="ECO:0000256" key="2">
    <source>
        <dbReference type="ARBA" id="ARBA00023082"/>
    </source>
</evidence>
<accession>A6FY75</accession>
<dbReference type="AlphaFoldDB" id="A6FY75"/>
<dbReference type="GO" id="GO:0016987">
    <property type="term" value="F:sigma factor activity"/>
    <property type="evidence" value="ECO:0007669"/>
    <property type="project" value="UniProtKB-KW"/>
</dbReference>
<protein>
    <recommendedName>
        <fullName evidence="6">RNA polymerase sigma factor 70 region 4 type 2 domain-containing protein</fullName>
    </recommendedName>
</protein>
<dbReference type="Proteomes" id="UP000005801">
    <property type="component" value="Unassembled WGS sequence"/>
</dbReference>
<keyword evidence="2" id="KW-0731">Sigma factor</keyword>
<dbReference type="InterPro" id="IPR039425">
    <property type="entry name" value="RNA_pol_sigma-70-like"/>
</dbReference>
<keyword evidence="1" id="KW-0805">Transcription regulation</keyword>
<dbReference type="NCBIfam" id="TIGR02937">
    <property type="entry name" value="sigma70-ECF"/>
    <property type="match status" value="1"/>
</dbReference>
<evidence type="ECO:0000259" key="6">
    <source>
        <dbReference type="Pfam" id="PF08281"/>
    </source>
</evidence>
<feature type="compositionally biased region" description="Basic and acidic residues" evidence="5">
    <location>
        <begin position="65"/>
        <end position="86"/>
    </location>
</feature>
<dbReference type="Gene3D" id="1.10.10.10">
    <property type="entry name" value="Winged helix-like DNA-binding domain superfamily/Winged helix DNA-binding domain"/>
    <property type="match status" value="1"/>
</dbReference>
<dbReference type="InterPro" id="IPR036388">
    <property type="entry name" value="WH-like_DNA-bd_sf"/>
</dbReference>
<keyword evidence="8" id="KW-1185">Reference proteome</keyword>
<organism evidence="7 8">
    <name type="scientific">Plesiocystis pacifica SIR-1</name>
    <dbReference type="NCBI Taxonomy" id="391625"/>
    <lineage>
        <taxon>Bacteria</taxon>
        <taxon>Pseudomonadati</taxon>
        <taxon>Myxococcota</taxon>
        <taxon>Polyangia</taxon>
        <taxon>Nannocystales</taxon>
        <taxon>Nannocystaceae</taxon>
        <taxon>Plesiocystis</taxon>
    </lineage>
</organism>
<dbReference type="RefSeq" id="WP_006969424.1">
    <property type="nucleotide sequence ID" value="NZ_ABCS01000003.1"/>
</dbReference>
<dbReference type="InterPro" id="IPR013324">
    <property type="entry name" value="RNA_pol_sigma_r3/r4-like"/>
</dbReference>
<dbReference type="OrthoDB" id="3783006at2"/>
<name>A6FY75_9BACT</name>
<dbReference type="SUPFAM" id="SSF88659">
    <property type="entry name" value="Sigma3 and sigma4 domains of RNA polymerase sigma factors"/>
    <property type="match status" value="1"/>
</dbReference>
<dbReference type="GO" id="GO:0003677">
    <property type="term" value="F:DNA binding"/>
    <property type="evidence" value="ECO:0007669"/>
    <property type="project" value="UniProtKB-KW"/>
</dbReference>
<dbReference type="EMBL" id="ABCS01000003">
    <property type="protein sequence ID" value="EDM81454.1"/>
    <property type="molecule type" value="Genomic_DNA"/>
</dbReference>
<comment type="caution">
    <text evidence="7">The sequence shown here is derived from an EMBL/GenBank/DDBJ whole genome shotgun (WGS) entry which is preliminary data.</text>
</comment>